<reference evidence="1 2" key="1">
    <citation type="submission" date="2019-03" db="EMBL/GenBank/DDBJ databases">
        <title>Genomic Encyclopedia of Type Strains, Phase IV (KMG-IV): sequencing the most valuable type-strain genomes for metagenomic binning, comparative biology and taxonomic classification.</title>
        <authorList>
            <person name="Goeker M."/>
        </authorList>
    </citation>
    <scope>NUCLEOTIDE SEQUENCE [LARGE SCALE GENOMIC DNA]</scope>
    <source>
        <strain evidence="1 2">DSM 11901</strain>
    </source>
</reference>
<accession>A0A4R6RPP4</accession>
<evidence type="ECO:0000313" key="2">
    <source>
        <dbReference type="Proteomes" id="UP000294593"/>
    </source>
</evidence>
<sequence length="227" mass="24519">MLTVASSSRRCHPVPMPRCTSTCCCSTRSGSASACPTNRAGRRWADDAMIQAGARVLDAMRVIATLLVTVMTASAHAAKPSAEVVDACLQGESRGHAIWTAIATDEVGSDDDFRGGHKATLFRAHGRDVGYAEKDGRDGLIWGRTIVPIKRAGPLNQPPETPSTFTPLLADWSTIQQGPQRFLCVNFNFDGLGRSGSFQKVHGLYLMSLPQRGKSKPALFYGVRRTE</sequence>
<dbReference type="EMBL" id="SNXW01000001">
    <property type="protein sequence ID" value="TDP88604.1"/>
    <property type="molecule type" value="Genomic_DNA"/>
</dbReference>
<comment type="caution">
    <text evidence="1">The sequence shown here is derived from an EMBL/GenBank/DDBJ whole genome shotgun (WGS) entry which is preliminary data.</text>
</comment>
<proteinExistence type="predicted"/>
<gene>
    <name evidence="1" type="ORF">EV672_101757</name>
</gene>
<keyword evidence="2" id="KW-1185">Reference proteome</keyword>
<protein>
    <submittedName>
        <fullName evidence="1">Uncharacterized protein</fullName>
    </submittedName>
</protein>
<dbReference type="AlphaFoldDB" id="A0A4R6RPP4"/>
<name>A0A4R6RPP4_9BURK</name>
<evidence type="ECO:0000313" key="1">
    <source>
        <dbReference type="EMBL" id="TDP88604.1"/>
    </source>
</evidence>
<dbReference type="Proteomes" id="UP000294593">
    <property type="component" value="Unassembled WGS sequence"/>
</dbReference>
<organism evidence="1 2">
    <name type="scientific">Aquabacterium commune</name>
    <dbReference type="NCBI Taxonomy" id="70586"/>
    <lineage>
        <taxon>Bacteria</taxon>
        <taxon>Pseudomonadati</taxon>
        <taxon>Pseudomonadota</taxon>
        <taxon>Betaproteobacteria</taxon>
        <taxon>Burkholderiales</taxon>
        <taxon>Aquabacterium</taxon>
    </lineage>
</organism>